<dbReference type="InterPro" id="IPR032466">
    <property type="entry name" value="Metal_Hydrolase"/>
</dbReference>
<dbReference type="PANTHER" id="PTHR43135">
    <property type="entry name" value="ALPHA-D-RIBOSE 1-METHYLPHOSPHONATE 5-TRIPHOSPHATE DIPHOSPHATASE"/>
    <property type="match status" value="1"/>
</dbReference>
<evidence type="ECO:0000259" key="1">
    <source>
        <dbReference type="Pfam" id="PF01979"/>
    </source>
</evidence>
<dbReference type="SUPFAM" id="SSF51556">
    <property type="entry name" value="Metallo-dependent hydrolases"/>
    <property type="match status" value="1"/>
</dbReference>
<reference evidence="2 3" key="1">
    <citation type="submission" date="2021-02" db="EMBL/GenBank/DDBJ databases">
        <title>Complete genome of Desulfoluna sp. strain ASN36.</title>
        <authorList>
            <person name="Takahashi A."/>
            <person name="Kojima H."/>
            <person name="Fukui M."/>
        </authorList>
    </citation>
    <scope>NUCLEOTIDE SEQUENCE [LARGE SCALE GENOMIC DNA]</scope>
    <source>
        <strain evidence="2 3">ASN36</strain>
    </source>
</reference>
<keyword evidence="3" id="KW-1185">Reference proteome</keyword>
<dbReference type="PANTHER" id="PTHR43135:SF3">
    <property type="entry name" value="ALPHA-D-RIBOSE 1-METHYLPHOSPHONATE 5-TRIPHOSPHATE DIPHOSPHATASE"/>
    <property type="match status" value="1"/>
</dbReference>
<dbReference type="Gene3D" id="3.20.20.140">
    <property type="entry name" value="Metal-dependent hydrolases"/>
    <property type="match status" value="1"/>
</dbReference>
<dbReference type="InterPro" id="IPR051781">
    <property type="entry name" value="Metallo-dep_Hydrolase"/>
</dbReference>
<gene>
    <name evidence="2" type="ORF">DSLASN_09980</name>
</gene>
<organism evidence="2 3">
    <name type="scientific">Desulfoluna limicola</name>
    <dbReference type="NCBI Taxonomy" id="2810562"/>
    <lineage>
        <taxon>Bacteria</taxon>
        <taxon>Pseudomonadati</taxon>
        <taxon>Thermodesulfobacteriota</taxon>
        <taxon>Desulfobacteria</taxon>
        <taxon>Desulfobacterales</taxon>
        <taxon>Desulfolunaceae</taxon>
        <taxon>Desulfoluna</taxon>
    </lineage>
</organism>
<feature type="domain" description="Amidohydrolase-related" evidence="1">
    <location>
        <begin position="186"/>
        <end position="398"/>
    </location>
</feature>
<dbReference type="Proteomes" id="UP001320148">
    <property type="component" value="Chromosome"/>
</dbReference>
<dbReference type="EMBL" id="AP024488">
    <property type="protein sequence ID" value="BCS95366.1"/>
    <property type="molecule type" value="Genomic_DNA"/>
</dbReference>
<evidence type="ECO:0000313" key="2">
    <source>
        <dbReference type="EMBL" id="BCS95366.1"/>
    </source>
</evidence>
<protein>
    <submittedName>
        <fullName evidence="2">Amidohydrolase</fullName>
    </submittedName>
</protein>
<sequence length="408" mass="45385">MPTMTMTIKATLLFDGNGGASKDRYITIENERIVSLSDEEAPFDMEGVVTPAFIDPHSHIGMEREGEPYQEGESNEEINQILPLVDPVDSLYFDDRAFSDAVDFGVLYSCVVPGSGNLIGGKAKVIRNFAKYRDEAVIKDYGYKMALGYNPRSTTDWKGDRPTTRMGLYSMLEKRFDEVLLKEEKAALEKEKKLNALVDKQAKGEINETDHAFEADVIDREYQLAFSPEEKALLELLSGEKIAKVHVHKEDDILYLIKLVDKYGLSVTCDHACDVFHTEIFNRLAEKEIPVVYGPIGSVGYKVELKHAEYKNAAKIMASDAFYATMSDHPVTLAATLREGLKYFLIQGMSEAEAISLITGKSATILGIDDQLGSIETGKLASLVVWDKSPFHLGAFPKAVFAEGKKIR</sequence>
<dbReference type="Pfam" id="PF01979">
    <property type="entry name" value="Amidohydro_1"/>
    <property type="match status" value="1"/>
</dbReference>
<dbReference type="InterPro" id="IPR006680">
    <property type="entry name" value="Amidohydro-rel"/>
</dbReference>
<name>A0ABM7PDS8_9BACT</name>
<proteinExistence type="predicted"/>
<evidence type="ECO:0000313" key="3">
    <source>
        <dbReference type="Proteomes" id="UP001320148"/>
    </source>
</evidence>
<accession>A0ABM7PDS8</accession>
<dbReference type="SUPFAM" id="SSF51338">
    <property type="entry name" value="Composite domain of metallo-dependent hydrolases"/>
    <property type="match status" value="1"/>
</dbReference>
<dbReference type="InterPro" id="IPR011059">
    <property type="entry name" value="Metal-dep_hydrolase_composite"/>
</dbReference>